<accession>A0A5B7J8X6</accession>
<keyword evidence="3" id="KW-1185">Reference proteome</keyword>
<dbReference type="Proteomes" id="UP000324222">
    <property type="component" value="Unassembled WGS sequence"/>
</dbReference>
<proteinExistence type="predicted"/>
<comment type="caution">
    <text evidence="2">The sequence shown here is derived from an EMBL/GenBank/DDBJ whole genome shotgun (WGS) entry which is preliminary data.</text>
</comment>
<organism evidence="2 3">
    <name type="scientific">Portunus trituberculatus</name>
    <name type="common">Swimming crab</name>
    <name type="synonym">Neptunus trituberculatus</name>
    <dbReference type="NCBI Taxonomy" id="210409"/>
    <lineage>
        <taxon>Eukaryota</taxon>
        <taxon>Metazoa</taxon>
        <taxon>Ecdysozoa</taxon>
        <taxon>Arthropoda</taxon>
        <taxon>Crustacea</taxon>
        <taxon>Multicrustacea</taxon>
        <taxon>Malacostraca</taxon>
        <taxon>Eumalacostraca</taxon>
        <taxon>Eucarida</taxon>
        <taxon>Decapoda</taxon>
        <taxon>Pleocyemata</taxon>
        <taxon>Brachyura</taxon>
        <taxon>Eubrachyura</taxon>
        <taxon>Portunoidea</taxon>
        <taxon>Portunidae</taxon>
        <taxon>Portuninae</taxon>
        <taxon>Portunus</taxon>
    </lineage>
</organism>
<protein>
    <submittedName>
        <fullName evidence="2">Uncharacterized protein</fullName>
    </submittedName>
</protein>
<gene>
    <name evidence="2" type="ORF">E2C01_084321</name>
</gene>
<reference evidence="2 3" key="1">
    <citation type="submission" date="2019-05" db="EMBL/GenBank/DDBJ databases">
        <title>Another draft genome of Portunus trituberculatus and its Hox gene families provides insights of decapod evolution.</title>
        <authorList>
            <person name="Jeong J.-H."/>
            <person name="Song I."/>
            <person name="Kim S."/>
            <person name="Choi T."/>
            <person name="Kim D."/>
            <person name="Ryu S."/>
            <person name="Kim W."/>
        </authorList>
    </citation>
    <scope>NUCLEOTIDE SEQUENCE [LARGE SCALE GENOMIC DNA]</scope>
    <source>
        <tissue evidence="2">Muscle</tissue>
    </source>
</reference>
<dbReference type="EMBL" id="VSRR010080841">
    <property type="protein sequence ID" value="MPC89378.1"/>
    <property type="molecule type" value="Genomic_DNA"/>
</dbReference>
<feature type="compositionally biased region" description="Acidic residues" evidence="1">
    <location>
        <begin position="16"/>
        <end position="34"/>
    </location>
</feature>
<dbReference type="AlphaFoldDB" id="A0A5B7J8X6"/>
<feature type="region of interest" description="Disordered" evidence="1">
    <location>
        <begin position="1"/>
        <end position="47"/>
    </location>
</feature>
<evidence type="ECO:0000313" key="2">
    <source>
        <dbReference type="EMBL" id="MPC89378.1"/>
    </source>
</evidence>
<name>A0A5B7J8X6_PORTR</name>
<evidence type="ECO:0000313" key="3">
    <source>
        <dbReference type="Proteomes" id="UP000324222"/>
    </source>
</evidence>
<evidence type="ECO:0000256" key="1">
    <source>
        <dbReference type="SAM" id="MobiDB-lite"/>
    </source>
</evidence>
<sequence length="133" mass="14824">MTLRSDENEDSNFFIETEESEGSSSDSDDSDSDLGDSNVHKPPHEAYSPRAMRWCVSPLVASTRLCLANQSFVQYLQPLSIKQLHDPHECDSQHIHFIPWLNSLALQGEAQGRPRTTTTTITTTATTTTTTKL</sequence>